<dbReference type="PANTHER" id="PTHR33332">
    <property type="entry name" value="REVERSE TRANSCRIPTASE DOMAIN-CONTAINING PROTEIN"/>
    <property type="match status" value="1"/>
</dbReference>
<dbReference type="EMBL" id="CACRXK020000592">
    <property type="protein sequence ID" value="CAB3983250.1"/>
    <property type="molecule type" value="Genomic_DNA"/>
</dbReference>
<feature type="non-terminal residue" evidence="1">
    <location>
        <position position="800"/>
    </location>
</feature>
<dbReference type="OrthoDB" id="5978511at2759"/>
<dbReference type="AlphaFoldDB" id="A0A7D9DEH1"/>
<dbReference type="CDD" id="cd01650">
    <property type="entry name" value="RT_nLTR_like"/>
    <property type="match status" value="1"/>
</dbReference>
<dbReference type="InterPro" id="IPR000477">
    <property type="entry name" value="RT_dom"/>
</dbReference>
<comment type="caution">
    <text evidence="1">The sequence shown here is derived from an EMBL/GenBank/DDBJ whole genome shotgun (WGS) entry which is preliminary data.</text>
</comment>
<dbReference type="PROSITE" id="PS50878">
    <property type="entry name" value="RT_POL"/>
    <property type="match status" value="1"/>
</dbReference>
<name>A0A7D9DEH1_PARCT</name>
<evidence type="ECO:0000313" key="2">
    <source>
        <dbReference type="Proteomes" id="UP001152795"/>
    </source>
</evidence>
<protein>
    <submittedName>
        <fullName evidence="1">Uncharacterized protein</fullName>
    </submittedName>
</protein>
<keyword evidence="2" id="KW-1185">Reference proteome</keyword>
<dbReference type="Pfam" id="PF00078">
    <property type="entry name" value="RVT_1"/>
    <property type="match status" value="1"/>
</dbReference>
<sequence>AITLSSFPDEWKTARVIPLYKNGQPISKIMEKILYNQLYSYLSKFRLLSDSQFGFRKFHSTATALLDCTNDWYVNLDRKMFNLVVLIDLKKAFDTVDHQILLRKLELYGIKGQALSFLNSYLSNRSQKCQINGFLSSEKVIRCGVPQGSILGPLFFLLYINDLPQCLSKTKPRLFADDTNLTASGDSITRLEAAVNSDLENLKKWLIANKLSLDVAKTEFMLIGSKQMIKSVSNLQPNVVIENKQIKQVHECKTLGVTVDQHLSWKSNTENICKKITSGISALRRLKDFVDRQTLLSVYNAIVRPYFDYCCEVWDVFGETQSKRLQKLQNRAARIIMNMSNDTDHSVALQALGWKTLKVERKKAKAKMMYKLLNNMGPQSLTNLFTYKSEMTSYNLRNVSSTLCLPQPRTNNLKKSFMKLKRANPFLLFGRKSLLTLIIKANICISFKYVSYLLYTSCSHAPRGNQLWLTSAGHLHPTPQFYYPGAATDCVIYHSLCLCLETNLHTGITLSQHLVNYRSAGPGNGLGHPNLYKGLFCMDCVINLMNEERNRPGPLILDANAAENWRKFIREFEIHLVANEKNRKSEKLKVSLLLNFAGSQAIEEYSHFVYDEGESAECYKDVCHKFKEWFGGAKNVIYERLVFNRRNQQEGERIDHFVSDLKRLALTCDFDSLKDSLIRDRIVGGVLSDNLRGELLKKPDFTLQQAHDYCRTYEASESQKHQFSSSLAAAEKPVLTLSSRDKVEIASLSKDNKKDKAMVSLKVAGKYLKMKADTGAEATVIPFKLHKELPKNHCRKFISH</sequence>
<reference evidence="1" key="1">
    <citation type="submission" date="2020-04" db="EMBL/GenBank/DDBJ databases">
        <authorList>
            <person name="Alioto T."/>
            <person name="Alioto T."/>
            <person name="Gomez Garrido J."/>
        </authorList>
    </citation>
    <scope>NUCLEOTIDE SEQUENCE</scope>
    <source>
        <strain evidence="1">A484AB</strain>
    </source>
</reference>
<evidence type="ECO:0000313" key="1">
    <source>
        <dbReference type="EMBL" id="CAB3983250.1"/>
    </source>
</evidence>
<proteinExistence type="predicted"/>
<dbReference type="Proteomes" id="UP001152795">
    <property type="component" value="Unassembled WGS sequence"/>
</dbReference>
<accession>A0A7D9DEH1</accession>
<dbReference type="InterPro" id="IPR043502">
    <property type="entry name" value="DNA/RNA_pol_sf"/>
</dbReference>
<gene>
    <name evidence="1" type="ORF">PACLA_8A083535</name>
</gene>
<dbReference type="SUPFAM" id="SSF56672">
    <property type="entry name" value="DNA/RNA polymerases"/>
    <property type="match status" value="1"/>
</dbReference>
<organism evidence="1 2">
    <name type="scientific">Paramuricea clavata</name>
    <name type="common">Red gorgonian</name>
    <name type="synonym">Violescent sea-whip</name>
    <dbReference type="NCBI Taxonomy" id="317549"/>
    <lineage>
        <taxon>Eukaryota</taxon>
        <taxon>Metazoa</taxon>
        <taxon>Cnidaria</taxon>
        <taxon>Anthozoa</taxon>
        <taxon>Octocorallia</taxon>
        <taxon>Malacalcyonacea</taxon>
        <taxon>Plexauridae</taxon>
        <taxon>Paramuricea</taxon>
    </lineage>
</organism>